<dbReference type="Gene3D" id="3.40.50.360">
    <property type="match status" value="1"/>
</dbReference>
<dbReference type="Proteomes" id="UP000008680">
    <property type="component" value="Chromosome"/>
</dbReference>
<organism evidence="2 3">
    <name type="scientific">Methanobrevibacter ruminantium (strain ATCC 35063 / DSM 1093 / JCM 13430 / OCM 146 / M1)</name>
    <name type="common">Methanobacterium ruminantium</name>
    <dbReference type="NCBI Taxonomy" id="634498"/>
    <lineage>
        <taxon>Archaea</taxon>
        <taxon>Methanobacteriati</taxon>
        <taxon>Methanobacteriota</taxon>
        <taxon>Methanomada group</taxon>
        <taxon>Methanobacteria</taxon>
        <taxon>Methanobacteriales</taxon>
        <taxon>Methanobacteriaceae</taxon>
        <taxon>Methanobrevibacter</taxon>
    </lineage>
</organism>
<dbReference type="HOGENOM" id="CLU_094839_2_0_2"/>
<feature type="domain" description="Flavodoxin" evidence="1">
    <location>
        <begin position="5"/>
        <end position="134"/>
    </location>
</feature>
<dbReference type="PROSITE" id="PS00201">
    <property type="entry name" value="FLAVODOXIN"/>
    <property type="match status" value="1"/>
</dbReference>
<keyword evidence="3" id="KW-1185">Reference proteome</keyword>
<dbReference type="RefSeq" id="WP_012954814.1">
    <property type="nucleotide sequence ID" value="NC_013790.1"/>
</dbReference>
<reference evidence="2 3" key="1">
    <citation type="journal article" date="2010" name="PLoS ONE">
        <title>The genome sequence of the rumen methanogen Methanobrevibacter ruminantium reveals new possibilities for controlling ruminant methane emissions.</title>
        <authorList>
            <person name="Leahy S.C."/>
            <person name="Kelly W.J."/>
            <person name="Altermann E."/>
            <person name="Ronimus R.S."/>
            <person name="Yeoman C.J."/>
            <person name="Pacheco D.M."/>
            <person name="Li D."/>
            <person name="Kong Z."/>
            <person name="McTavish S."/>
            <person name="Sang C."/>
            <person name="Lambie S.C."/>
            <person name="Janssen P.H."/>
            <person name="Dey D."/>
            <person name="Attwood G.T."/>
        </authorList>
    </citation>
    <scope>NUCLEOTIDE SEQUENCE [LARGE SCALE GENOMIC DNA]</scope>
    <source>
        <strain evidence="3">ATCC 35063 / DSM 1093 / JCM 13430 / OCM 146 / M1</strain>
    </source>
</reference>
<dbReference type="OrthoDB" id="77354at2157"/>
<dbReference type="AlphaFoldDB" id="D3E4G2"/>
<dbReference type="InterPro" id="IPR052200">
    <property type="entry name" value="Protoporphyrinogen_IX_DH"/>
</dbReference>
<dbReference type="PANTHER" id="PTHR38030:SF2">
    <property type="entry name" value="PROTOPORPHYRINOGEN IX DEHYDROGENASE [QUINONE]"/>
    <property type="match status" value="1"/>
</dbReference>
<accession>D3E4G2</accession>
<dbReference type="Pfam" id="PF12724">
    <property type="entry name" value="Flavodoxin_5"/>
    <property type="match status" value="1"/>
</dbReference>
<dbReference type="InterPro" id="IPR001226">
    <property type="entry name" value="Flavodoxin_CS"/>
</dbReference>
<dbReference type="GO" id="GO:0009055">
    <property type="term" value="F:electron transfer activity"/>
    <property type="evidence" value="ECO:0007669"/>
    <property type="project" value="InterPro"/>
</dbReference>
<dbReference type="STRING" id="634498.mru_0006"/>
<dbReference type="PATRIC" id="fig|634498.28.peg.6"/>
<dbReference type="PANTHER" id="PTHR38030">
    <property type="entry name" value="PROTOPORPHYRINOGEN IX DEHYDROGENASE [MENAQUINONE]"/>
    <property type="match status" value="1"/>
</dbReference>
<dbReference type="eggNOG" id="arCOG00524">
    <property type="taxonomic scope" value="Archaea"/>
</dbReference>
<dbReference type="InterPro" id="IPR029039">
    <property type="entry name" value="Flavoprotein-like_sf"/>
</dbReference>
<gene>
    <name evidence="2" type="ordered locus">mru_0006</name>
</gene>
<dbReference type="GO" id="GO:0010181">
    <property type="term" value="F:FMN binding"/>
    <property type="evidence" value="ECO:0007669"/>
    <property type="project" value="InterPro"/>
</dbReference>
<dbReference type="GO" id="GO:0070819">
    <property type="term" value="F:menaquinone-dependent protoporphyrinogen oxidase activity"/>
    <property type="evidence" value="ECO:0007669"/>
    <property type="project" value="TreeGrafter"/>
</dbReference>
<name>D3E4G2_METRM</name>
<dbReference type="EMBL" id="CP001719">
    <property type="protein sequence ID" value="ADC45858.1"/>
    <property type="molecule type" value="Genomic_DNA"/>
</dbReference>
<proteinExistence type="predicted"/>
<sequence length="167" mass="18804">MKTAIIYASKTGTTKKIAKALVDKIDGEVLTIPIARAKSACLLKYDFVIIAGSIHYGRIQGEIKSFVNKNYKTLQGINYGLYITCTNQGKAEEYLNKSFSEEIVKSAFVTACFGAEINPNKGDMITKRIINSNLKRFKKENKEPPSIDWELVDEFADKINKRTIKKK</sequence>
<protein>
    <submittedName>
        <fullName evidence="2">Flavodoxin domain-containing protein</fullName>
    </submittedName>
</protein>
<dbReference type="GO" id="GO:0006783">
    <property type="term" value="P:heme biosynthetic process"/>
    <property type="evidence" value="ECO:0007669"/>
    <property type="project" value="TreeGrafter"/>
</dbReference>
<dbReference type="SUPFAM" id="SSF52218">
    <property type="entry name" value="Flavoproteins"/>
    <property type="match status" value="1"/>
</dbReference>
<evidence type="ECO:0000313" key="3">
    <source>
        <dbReference type="Proteomes" id="UP000008680"/>
    </source>
</evidence>
<dbReference type="KEGG" id="mru:mru_0006"/>
<evidence type="ECO:0000313" key="2">
    <source>
        <dbReference type="EMBL" id="ADC45858.1"/>
    </source>
</evidence>
<dbReference type="GeneID" id="8769623"/>
<dbReference type="InterPro" id="IPR026816">
    <property type="entry name" value="Flavodoxin_dom"/>
</dbReference>
<evidence type="ECO:0000259" key="1">
    <source>
        <dbReference type="Pfam" id="PF12724"/>
    </source>
</evidence>